<dbReference type="GO" id="GO:0004856">
    <property type="term" value="F:D-xylulokinase activity"/>
    <property type="evidence" value="ECO:0007669"/>
    <property type="project" value="UniProtKB-UniRule"/>
</dbReference>
<dbReference type="InterPro" id="IPR006000">
    <property type="entry name" value="Xylulokinase"/>
</dbReference>
<dbReference type="InterPro" id="IPR043129">
    <property type="entry name" value="ATPase_NBD"/>
</dbReference>
<feature type="domain" description="Carbohydrate kinase FGGY N-terminal" evidence="11">
    <location>
        <begin position="1"/>
        <end position="244"/>
    </location>
</feature>
<feature type="site" description="Important for activity" evidence="8">
    <location>
        <position position="6"/>
    </location>
</feature>
<comment type="caution">
    <text evidence="13">The sequence shown here is derived from an EMBL/GenBank/DDBJ whole genome shotgun (WGS) entry which is preliminary data.</text>
</comment>
<dbReference type="InterPro" id="IPR000577">
    <property type="entry name" value="Carb_kinase_FGGY"/>
</dbReference>
<keyword evidence="14" id="KW-1185">Reference proteome</keyword>
<dbReference type="PROSITE" id="PS00445">
    <property type="entry name" value="FGGY_KINASES_2"/>
    <property type="match status" value="1"/>
</dbReference>
<comment type="similarity">
    <text evidence="1 8 9">Belongs to the FGGY kinase family.</text>
</comment>
<gene>
    <name evidence="8 10 13" type="primary">xylB</name>
    <name evidence="13" type="ORF">FE263_14455</name>
</gene>
<keyword evidence="5 8" id="KW-0418">Kinase</keyword>
<evidence type="ECO:0000256" key="9">
    <source>
        <dbReference type="RuleBase" id="RU003733"/>
    </source>
</evidence>
<dbReference type="EMBL" id="VCDI01000005">
    <property type="protein sequence ID" value="TLU71914.1"/>
    <property type="molecule type" value="Genomic_DNA"/>
</dbReference>
<dbReference type="AlphaFoldDB" id="A0A5R9J2R4"/>
<dbReference type="InterPro" id="IPR050406">
    <property type="entry name" value="FGGY_Carb_Kinase"/>
</dbReference>
<dbReference type="HAMAP" id="MF_02220">
    <property type="entry name" value="XylB"/>
    <property type="match status" value="1"/>
</dbReference>
<dbReference type="PANTHER" id="PTHR43095:SF6">
    <property type="entry name" value="XYLULOSE KINASE"/>
    <property type="match status" value="1"/>
</dbReference>
<proteinExistence type="inferred from homology"/>
<dbReference type="Proteomes" id="UP000305654">
    <property type="component" value="Unassembled WGS sequence"/>
</dbReference>
<dbReference type="NCBIfam" id="TIGR01312">
    <property type="entry name" value="XylB"/>
    <property type="match status" value="1"/>
</dbReference>
<evidence type="ECO:0000259" key="12">
    <source>
        <dbReference type="Pfam" id="PF02782"/>
    </source>
</evidence>
<keyword evidence="6 8" id="KW-0067">ATP-binding</keyword>
<evidence type="ECO:0000256" key="1">
    <source>
        <dbReference type="ARBA" id="ARBA00009156"/>
    </source>
</evidence>
<evidence type="ECO:0000256" key="4">
    <source>
        <dbReference type="ARBA" id="ARBA00022741"/>
    </source>
</evidence>
<dbReference type="InterPro" id="IPR018484">
    <property type="entry name" value="FGGY_N"/>
</dbReference>
<dbReference type="SUPFAM" id="SSF53067">
    <property type="entry name" value="Actin-like ATPase domain"/>
    <property type="match status" value="2"/>
</dbReference>
<evidence type="ECO:0000313" key="14">
    <source>
        <dbReference type="Proteomes" id="UP000305654"/>
    </source>
</evidence>
<evidence type="ECO:0000256" key="8">
    <source>
        <dbReference type="HAMAP-Rule" id="MF_02220"/>
    </source>
</evidence>
<evidence type="ECO:0000256" key="3">
    <source>
        <dbReference type="ARBA" id="ARBA00022679"/>
    </source>
</evidence>
<dbReference type="GO" id="GO:0005998">
    <property type="term" value="P:xylulose catabolic process"/>
    <property type="evidence" value="ECO:0007669"/>
    <property type="project" value="UniProtKB-UniRule"/>
</dbReference>
<dbReference type="InterPro" id="IPR018483">
    <property type="entry name" value="Carb_kinase_FGGY_CS"/>
</dbReference>
<comment type="catalytic activity">
    <reaction evidence="8 10">
        <text>D-xylulose + ATP = D-xylulose 5-phosphate + ADP + H(+)</text>
        <dbReference type="Rhea" id="RHEA:10964"/>
        <dbReference type="ChEBI" id="CHEBI:15378"/>
        <dbReference type="ChEBI" id="CHEBI:17140"/>
        <dbReference type="ChEBI" id="CHEBI:30616"/>
        <dbReference type="ChEBI" id="CHEBI:57737"/>
        <dbReference type="ChEBI" id="CHEBI:456216"/>
        <dbReference type="EC" id="2.7.1.17"/>
    </reaction>
</comment>
<dbReference type="GO" id="GO:0042732">
    <property type="term" value="P:D-xylose metabolic process"/>
    <property type="evidence" value="ECO:0007669"/>
    <property type="project" value="UniProtKB-KW"/>
</dbReference>
<evidence type="ECO:0000256" key="10">
    <source>
        <dbReference type="RuleBase" id="RU364073"/>
    </source>
</evidence>
<dbReference type="PIRSF" id="PIRSF000538">
    <property type="entry name" value="GlpK"/>
    <property type="match status" value="1"/>
</dbReference>
<name>A0A5R9J2R4_9PROT</name>
<evidence type="ECO:0000259" key="11">
    <source>
        <dbReference type="Pfam" id="PF00370"/>
    </source>
</evidence>
<dbReference type="GO" id="GO:0005524">
    <property type="term" value="F:ATP binding"/>
    <property type="evidence" value="ECO:0007669"/>
    <property type="project" value="UniProtKB-UniRule"/>
</dbReference>
<dbReference type="Pfam" id="PF02782">
    <property type="entry name" value="FGGY_C"/>
    <property type="match status" value="1"/>
</dbReference>
<protein>
    <recommendedName>
        <fullName evidence="8 10">Xylulose kinase</fullName>
        <shortName evidence="8 10">Xylulokinase</shortName>
        <ecNumber evidence="8 10">2.7.1.17</ecNumber>
    </recommendedName>
</protein>
<evidence type="ECO:0000256" key="2">
    <source>
        <dbReference type="ARBA" id="ARBA00022629"/>
    </source>
</evidence>
<keyword evidence="2 8" id="KW-0859">Xylose metabolism</keyword>
<evidence type="ECO:0000256" key="7">
    <source>
        <dbReference type="ARBA" id="ARBA00023277"/>
    </source>
</evidence>
<dbReference type="CDD" id="cd07808">
    <property type="entry name" value="ASKHA_NBD_FGGY_EcXK-like"/>
    <property type="match status" value="1"/>
</dbReference>
<organism evidence="13 14">
    <name type="scientific">Lichenicoccus roseus</name>
    <dbReference type="NCBI Taxonomy" id="2683649"/>
    <lineage>
        <taxon>Bacteria</taxon>
        <taxon>Pseudomonadati</taxon>
        <taxon>Pseudomonadota</taxon>
        <taxon>Alphaproteobacteria</taxon>
        <taxon>Acetobacterales</taxon>
        <taxon>Acetobacteraceae</taxon>
        <taxon>Lichenicoccus</taxon>
    </lineage>
</organism>
<feature type="active site" description="Proton acceptor" evidence="8">
    <location>
        <position position="237"/>
    </location>
</feature>
<keyword evidence="3 8" id="KW-0808">Transferase</keyword>
<dbReference type="Gene3D" id="3.30.420.40">
    <property type="match status" value="2"/>
</dbReference>
<dbReference type="PANTHER" id="PTHR43095">
    <property type="entry name" value="SUGAR KINASE"/>
    <property type="match status" value="1"/>
</dbReference>
<dbReference type="OrthoDB" id="9805576at2"/>
<evidence type="ECO:0000256" key="5">
    <source>
        <dbReference type="ARBA" id="ARBA00022777"/>
    </source>
</evidence>
<accession>A0A5R9J2R4</accession>
<dbReference type="Pfam" id="PF00370">
    <property type="entry name" value="FGGY_N"/>
    <property type="match status" value="1"/>
</dbReference>
<evidence type="ECO:0000256" key="6">
    <source>
        <dbReference type="ARBA" id="ARBA00022840"/>
    </source>
</evidence>
<keyword evidence="4 8" id="KW-0547">Nucleotide-binding</keyword>
<comment type="function">
    <text evidence="8">Catalyzes the phosphorylation of D-xylulose to D-xylulose 5-phosphate.</text>
</comment>
<evidence type="ECO:0000313" key="13">
    <source>
        <dbReference type="EMBL" id="TLU71914.1"/>
    </source>
</evidence>
<dbReference type="InterPro" id="IPR018485">
    <property type="entry name" value="FGGY_C"/>
</dbReference>
<feature type="binding site" evidence="8">
    <location>
        <begin position="79"/>
        <end position="80"/>
    </location>
    <ligand>
        <name>substrate</name>
    </ligand>
</feature>
<sequence>MFLGIDLGTSAVKALLADMDQAVVATASVPLATSRPRPDWSEQSPQDWWAAVGEVVARLRRAAPDAMAQVQGVGLSGQMHGLVLLDAEGAVLRPAILWNDSRAADEAAQLASDHPDLADLAGVAHSTSFWPAKLLWLAHHQPEILGRTRHMMLPKDYLRWRMTGRYQTDGCDAGGTALLDVSRRDWSAPIIEVCNVDRAVLPEIVEGSQAASLLAPEIAAAWGISTARVVVAGGGGDSATGAIGIGAIADGDAYISLGTSAQLFVTTDRYRPAVEAGVQSFAHALPDRWFQAGAVLNGASALAWATRLFGEADPAALLAEAEARPAGPGRLLFLPYLTGERCPHNDPYARGVLFGLTPASSRAEIVQAVLEGVACSLADALACLARAGTVIEEAAIVGGGARSLFWTRIIADVVGLPIVRYAGSETGPAFGAARLARLAVTGEPTEQVCGKPPVLDRTLPDPARHAAYGVALSRFRSLYGALRSEFRN</sequence>
<keyword evidence="7 8" id="KW-0119">Carbohydrate metabolism</keyword>
<dbReference type="EC" id="2.7.1.17" evidence="8 10"/>
<reference evidence="13 14" key="1">
    <citation type="submission" date="2019-05" db="EMBL/GenBank/DDBJ databases">
        <authorList>
            <person name="Pankratov T."/>
            <person name="Grouzdev D."/>
        </authorList>
    </citation>
    <scope>NUCLEOTIDE SEQUENCE [LARGE SCALE GENOMIC DNA]</scope>
    <source>
        <strain evidence="13 14">KEBCLARHB70R</strain>
    </source>
</reference>
<feature type="domain" description="Carbohydrate kinase FGGY C-terminal" evidence="12">
    <location>
        <begin position="253"/>
        <end position="439"/>
    </location>
</feature>